<keyword evidence="16 20" id="KW-0594">Phospholipid biosynthesis</keyword>
<dbReference type="PIRSF" id="PIRSF028840">
    <property type="entry name" value="Mmp37"/>
    <property type="match status" value="1"/>
</dbReference>
<keyword evidence="17 20" id="KW-1208">Phospholipid metabolism</keyword>
<dbReference type="EC" id="2.7.7.41" evidence="6 20"/>
<evidence type="ECO:0000256" key="19">
    <source>
        <dbReference type="ARBA" id="ARBA00031502"/>
    </source>
</evidence>
<evidence type="ECO:0000256" key="8">
    <source>
        <dbReference type="ARBA" id="ARBA00022516"/>
    </source>
</evidence>
<evidence type="ECO:0000256" key="10">
    <source>
        <dbReference type="ARBA" id="ARBA00022695"/>
    </source>
</evidence>
<dbReference type="GO" id="GO:0004605">
    <property type="term" value="F:phosphatidate cytidylyltransferase activity"/>
    <property type="evidence" value="ECO:0007669"/>
    <property type="project" value="UniProtKB-UniRule"/>
</dbReference>
<dbReference type="PANTHER" id="PTHR13619">
    <property type="entry name" value="PHOSPHATIDATE CYTIDYLYLTRANSFERASE, MITOCHONDRIAL"/>
    <property type="match status" value="1"/>
</dbReference>
<evidence type="ECO:0000313" key="21">
    <source>
        <dbReference type="EMBL" id="CAG6511366.1"/>
    </source>
</evidence>
<keyword evidence="14 20" id="KW-0496">Mitochondrion</keyword>
<keyword evidence="11 20" id="KW-0999">Mitochondrion inner membrane</keyword>
<name>A0A8D8DGX6_CULPI</name>
<dbReference type="EMBL" id="HBUE01163397">
    <property type="protein sequence ID" value="CAG6511366.1"/>
    <property type="molecule type" value="Transcribed_RNA"/>
</dbReference>
<evidence type="ECO:0000256" key="18">
    <source>
        <dbReference type="ARBA" id="ARBA00029893"/>
    </source>
</evidence>
<evidence type="ECO:0000256" key="16">
    <source>
        <dbReference type="ARBA" id="ARBA00023209"/>
    </source>
</evidence>
<dbReference type="GO" id="GO:0016024">
    <property type="term" value="P:CDP-diacylglycerol biosynthetic process"/>
    <property type="evidence" value="ECO:0007669"/>
    <property type="project" value="UniProtKB-UniRule"/>
</dbReference>
<keyword evidence="8 20" id="KW-0444">Lipid biosynthesis</keyword>
<evidence type="ECO:0000256" key="13">
    <source>
        <dbReference type="ARBA" id="ARBA00023098"/>
    </source>
</evidence>
<dbReference type="EMBL" id="HBUE01268626">
    <property type="protein sequence ID" value="CAG6562788.1"/>
    <property type="molecule type" value="Transcribed_RNA"/>
</dbReference>
<sequence>MCRSWRGITMLSRGNISPMFYRILSRFPPNFAFCFAYGSGVKQQLGYDKAKKKQNMIDLIYTVDNAHRWHASNLERNPDHYSGIGRFGGNFIAKYQETLGAKVFFNTLIPIPEEDVVIKYGVVSTKDLLDDLTDWTSLYLAGRLHKPVEIIKTAASSKLQNALESNLKAAVHAALLVLPEKFTEFELYRAISNLSYAGDFRMIFGENKDKVNNIVRPQLENFRNLYSPTLTQLSRVLYLPVDSSDNVVCIQDQSEQTILYHLNHLPKWPVRRIVYKQTKGRYRQDTEDILTAVSKSSNYQEVISRCLRSIVWQSSVKQSIKNIPSAGISKSIKYSWAKALKTFNM</sequence>
<keyword evidence="12 20" id="KW-0460">Magnesium</keyword>
<evidence type="ECO:0000256" key="5">
    <source>
        <dbReference type="ARBA" id="ARBA00005458"/>
    </source>
</evidence>
<accession>A0A8D8DGX6</accession>
<dbReference type="AlphaFoldDB" id="A0A8D8DGX6"/>
<comment type="cofactor">
    <cofactor evidence="1 20">
        <name>Mg(2+)</name>
        <dbReference type="ChEBI" id="CHEBI:18420"/>
    </cofactor>
</comment>
<proteinExistence type="inferred from homology"/>
<comment type="catalytic activity">
    <reaction evidence="20">
        <text>a 1,2-diacyl-sn-glycero-3-phosphate + CTP + H(+) = a CDP-1,2-diacyl-sn-glycerol + diphosphate</text>
        <dbReference type="Rhea" id="RHEA:16229"/>
        <dbReference type="ChEBI" id="CHEBI:15378"/>
        <dbReference type="ChEBI" id="CHEBI:33019"/>
        <dbReference type="ChEBI" id="CHEBI:37563"/>
        <dbReference type="ChEBI" id="CHEBI:58332"/>
        <dbReference type="ChEBI" id="CHEBI:58608"/>
        <dbReference type="EC" id="2.7.7.41"/>
    </reaction>
</comment>
<dbReference type="UniPathway" id="UPA00557">
    <property type="reaction ID" value="UER00614"/>
</dbReference>
<evidence type="ECO:0000256" key="14">
    <source>
        <dbReference type="ARBA" id="ARBA00023128"/>
    </source>
</evidence>
<evidence type="ECO:0000256" key="1">
    <source>
        <dbReference type="ARBA" id="ARBA00001946"/>
    </source>
</evidence>
<keyword evidence="15 20" id="KW-0472">Membrane</keyword>
<comment type="pathway">
    <text evidence="3 20">Phospholipid metabolism; CDP-diacylglycerol biosynthesis; CDP-diacylglycerol from sn-glycerol 3-phosphate: step 3/3.</text>
</comment>
<dbReference type="Pfam" id="PF09139">
    <property type="entry name" value="Tam41_Mmp37"/>
    <property type="match status" value="1"/>
</dbReference>
<evidence type="ECO:0000256" key="2">
    <source>
        <dbReference type="ARBA" id="ARBA00004443"/>
    </source>
</evidence>
<comment type="pathway">
    <text evidence="4">Lipid metabolism.</text>
</comment>
<evidence type="ECO:0000256" key="3">
    <source>
        <dbReference type="ARBA" id="ARBA00005119"/>
    </source>
</evidence>
<evidence type="ECO:0000256" key="7">
    <source>
        <dbReference type="ARBA" id="ARBA00018337"/>
    </source>
</evidence>
<dbReference type="GO" id="GO:0032049">
    <property type="term" value="P:cardiolipin biosynthetic process"/>
    <property type="evidence" value="ECO:0007669"/>
    <property type="project" value="UniProtKB-UniRule"/>
</dbReference>
<evidence type="ECO:0000256" key="15">
    <source>
        <dbReference type="ARBA" id="ARBA00023136"/>
    </source>
</evidence>
<evidence type="ECO:0000256" key="4">
    <source>
        <dbReference type="ARBA" id="ARBA00005189"/>
    </source>
</evidence>
<comment type="subcellular location">
    <subcellularLocation>
        <location evidence="2 20">Mitochondrion inner membrane</location>
        <topology evidence="2 20">Peripheral membrane protein</topology>
        <orientation evidence="2 20">Matrix side</orientation>
    </subcellularLocation>
</comment>
<reference evidence="21" key="1">
    <citation type="submission" date="2021-05" db="EMBL/GenBank/DDBJ databases">
        <authorList>
            <person name="Alioto T."/>
            <person name="Alioto T."/>
            <person name="Gomez Garrido J."/>
        </authorList>
    </citation>
    <scope>NUCLEOTIDE SEQUENCE</scope>
</reference>
<comment type="function">
    <text evidence="20">Catalyzes the conversion of phosphatidic acid (PA) to CDP-diacylglycerol (CDP-DAG), an essential intermediate in the synthesis of phosphatidylglycerol, cardiolipin and phosphatidylinositol.</text>
</comment>
<protein>
    <recommendedName>
        <fullName evidence="7 20">Phosphatidate cytidylyltransferase, mitochondrial</fullName>
        <ecNumber evidence="6 20">2.7.7.41</ecNumber>
    </recommendedName>
    <alternativeName>
        <fullName evidence="18 20">CDP-diacylglycerol synthase</fullName>
    </alternativeName>
    <alternativeName>
        <fullName evidence="19 20">Mitochondrial translocator assembly and maintenance protein 41 homolog</fullName>
    </alternativeName>
</protein>
<evidence type="ECO:0000256" key="17">
    <source>
        <dbReference type="ARBA" id="ARBA00023264"/>
    </source>
</evidence>
<evidence type="ECO:0000256" key="12">
    <source>
        <dbReference type="ARBA" id="ARBA00022842"/>
    </source>
</evidence>
<evidence type="ECO:0000256" key="6">
    <source>
        <dbReference type="ARBA" id="ARBA00012487"/>
    </source>
</evidence>
<evidence type="ECO:0000256" key="11">
    <source>
        <dbReference type="ARBA" id="ARBA00022792"/>
    </source>
</evidence>
<keyword evidence="10 20" id="KW-0548">Nucleotidyltransferase</keyword>
<keyword evidence="9 20" id="KW-0808">Transferase</keyword>
<dbReference type="PANTHER" id="PTHR13619:SF0">
    <property type="entry name" value="PHOSPHATIDATE CYTIDYLYLTRANSFERASE, MITOCHONDRIAL"/>
    <property type="match status" value="1"/>
</dbReference>
<evidence type="ECO:0000256" key="9">
    <source>
        <dbReference type="ARBA" id="ARBA00022679"/>
    </source>
</evidence>
<dbReference type="GO" id="GO:0005743">
    <property type="term" value="C:mitochondrial inner membrane"/>
    <property type="evidence" value="ECO:0007669"/>
    <property type="project" value="UniProtKB-SubCell"/>
</dbReference>
<dbReference type="InterPro" id="IPR015222">
    <property type="entry name" value="Tam41"/>
</dbReference>
<evidence type="ECO:0000256" key="20">
    <source>
        <dbReference type="PIRNR" id="PIRNR028840"/>
    </source>
</evidence>
<organism evidence="21">
    <name type="scientific">Culex pipiens</name>
    <name type="common">House mosquito</name>
    <dbReference type="NCBI Taxonomy" id="7175"/>
    <lineage>
        <taxon>Eukaryota</taxon>
        <taxon>Metazoa</taxon>
        <taxon>Ecdysozoa</taxon>
        <taxon>Arthropoda</taxon>
        <taxon>Hexapoda</taxon>
        <taxon>Insecta</taxon>
        <taxon>Pterygota</taxon>
        <taxon>Neoptera</taxon>
        <taxon>Endopterygota</taxon>
        <taxon>Diptera</taxon>
        <taxon>Nematocera</taxon>
        <taxon>Culicoidea</taxon>
        <taxon>Culicidae</taxon>
        <taxon>Culicinae</taxon>
        <taxon>Culicini</taxon>
        <taxon>Culex</taxon>
        <taxon>Culex</taxon>
    </lineage>
</organism>
<keyword evidence="13 20" id="KW-0443">Lipid metabolism</keyword>
<comment type="similarity">
    <text evidence="5 20">Belongs to the TAM41 family.</text>
</comment>